<organism evidence="1 2">
    <name type="scientific">Streptomyces scopuliridis RB72</name>
    <dbReference type="NCBI Taxonomy" id="1440053"/>
    <lineage>
        <taxon>Bacteria</taxon>
        <taxon>Bacillati</taxon>
        <taxon>Actinomycetota</taxon>
        <taxon>Actinomycetes</taxon>
        <taxon>Kitasatosporales</taxon>
        <taxon>Streptomycetaceae</taxon>
        <taxon>Streptomyces</taxon>
    </lineage>
</organism>
<dbReference type="OrthoDB" id="4290097at2"/>
<sequence>MFASSSTSSPASGDGDSLRAVRSAAVVNAEIRALWARAGGALPPAEQERYQRLLVEWAAAVHADVVEAA</sequence>
<dbReference type="AlphaFoldDB" id="A0A2T7TBJ8"/>
<comment type="caution">
    <text evidence="1">The sequence shown here is derived from an EMBL/GenBank/DDBJ whole genome shotgun (WGS) entry which is preliminary data.</text>
</comment>
<dbReference type="GeneID" id="95543817"/>
<evidence type="ECO:0000313" key="1">
    <source>
        <dbReference type="EMBL" id="PVE12537.1"/>
    </source>
</evidence>
<dbReference type="RefSeq" id="WP_030350053.1">
    <property type="nucleotide sequence ID" value="NZ_AZSP01000077.1"/>
</dbReference>
<dbReference type="EMBL" id="AZSP01000077">
    <property type="protein sequence ID" value="PVE12537.1"/>
    <property type="molecule type" value="Genomic_DNA"/>
</dbReference>
<accession>A0A2T7TBJ8</accession>
<evidence type="ECO:0000313" key="2">
    <source>
        <dbReference type="Proteomes" id="UP000245992"/>
    </source>
</evidence>
<dbReference type="Proteomes" id="UP000245992">
    <property type="component" value="Unassembled WGS sequence"/>
</dbReference>
<proteinExistence type="predicted"/>
<name>A0A2T7TBJ8_9ACTN</name>
<protein>
    <submittedName>
        <fullName evidence="1">Uncharacterized protein</fullName>
    </submittedName>
</protein>
<reference evidence="1 2" key="1">
    <citation type="submission" date="2013-12" db="EMBL/GenBank/DDBJ databases">
        <title>Annotated genome of Streptomyces scopuliridis.</title>
        <authorList>
            <person name="Olson J.B."/>
        </authorList>
    </citation>
    <scope>NUCLEOTIDE SEQUENCE [LARGE SCALE GENOMIC DNA]</scope>
    <source>
        <strain evidence="1 2">RB72</strain>
    </source>
</reference>
<gene>
    <name evidence="1" type="ORF">Y717_32225</name>
</gene>
<dbReference type="STRING" id="1440053.GCA_000718095_00874"/>
<keyword evidence="2" id="KW-1185">Reference proteome</keyword>